<evidence type="ECO:0000256" key="5">
    <source>
        <dbReference type="ARBA" id="ARBA00023136"/>
    </source>
</evidence>
<keyword evidence="4 6" id="KW-1133">Transmembrane helix</keyword>
<protein>
    <submittedName>
        <fullName evidence="8">Putative membrane protein</fullName>
    </submittedName>
</protein>
<feature type="domain" description="DUF2179" evidence="7">
    <location>
        <begin position="219"/>
        <end position="273"/>
    </location>
</feature>
<evidence type="ECO:0000256" key="6">
    <source>
        <dbReference type="SAM" id="Phobius"/>
    </source>
</evidence>
<evidence type="ECO:0000256" key="1">
    <source>
        <dbReference type="ARBA" id="ARBA00004651"/>
    </source>
</evidence>
<dbReference type="PANTHER" id="PTHR33545">
    <property type="entry name" value="UPF0750 MEMBRANE PROTEIN YITT-RELATED"/>
    <property type="match status" value="1"/>
</dbReference>
<dbReference type="GO" id="GO:0005886">
    <property type="term" value="C:plasma membrane"/>
    <property type="evidence" value="ECO:0007669"/>
    <property type="project" value="UniProtKB-SubCell"/>
</dbReference>
<dbReference type="Gene3D" id="3.30.70.120">
    <property type="match status" value="1"/>
</dbReference>
<gene>
    <name evidence="8" type="ORF">CM240_1313</name>
</gene>
<evidence type="ECO:0000259" key="7">
    <source>
        <dbReference type="Pfam" id="PF10035"/>
    </source>
</evidence>
<reference evidence="8 9" key="1">
    <citation type="submission" date="2013-11" db="EMBL/GenBank/DDBJ databases">
        <title>Complete genome sequence of Clostridum sp. M2/40.</title>
        <authorList>
            <person name="Wibberg D."/>
            <person name="Puehler A."/>
            <person name="Schlueter A."/>
        </authorList>
    </citation>
    <scope>NUCLEOTIDE SEQUENCE [LARGE SCALE GENOMIC DNA]</scope>
    <source>
        <strain evidence="9">M2/40</strain>
    </source>
</reference>
<sequence>MYLSLKRYSLLTIGCLLYSIYAAVLLQPNDIGTGGLLGISLILNKLFGFKIGLSTLLINIPLFILGFKLLGKNFAIKSGIIVFLSSTLIDIIPTIFDVTPLKDKLTAAIFCGVVSGAAMSFIFMGGGSTGGLDISGKIIRKITPNFPLSNILLCQDIFIYIIVGITLGLEYVMYAIIMSFIRSKTIETVQKTFSASKQCMIICDDPKPIIKAISQKLGRGVTILDAVGGYSDNSKKFIYVVVQTNELSSLKSIVSSIDTKAFITISEVEHIHGNFKEHSLSV</sequence>
<feature type="transmembrane region" description="Helical" evidence="6">
    <location>
        <begin position="107"/>
        <end position="136"/>
    </location>
</feature>
<evidence type="ECO:0000256" key="3">
    <source>
        <dbReference type="ARBA" id="ARBA00022692"/>
    </source>
</evidence>
<dbReference type="InterPro" id="IPR019264">
    <property type="entry name" value="DUF2179"/>
</dbReference>
<dbReference type="RefSeq" id="WP_044037550.1">
    <property type="nucleotide sequence ID" value="NZ_HG917868.1"/>
</dbReference>
<comment type="subcellular location">
    <subcellularLocation>
        <location evidence="1">Cell membrane</location>
        <topology evidence="1">Multi-pass membrane protein</topology>
    </subcellularLocation>
</comment>
<keyword evidence="5 6" id="KW-0472">Membrane</keyword>
<dbReference type="PIRSF" id="PIRSF006483">
    <property type="entry name" value="Membrane_protein_YitT"/>
    <property type="match status" value="1"/>
</dbReference>
<feature type="transmembrane region" description="Helical" evidence="6">
    <location>
        <begin position="74"/>
        <end position="95"/>
    </location>
</feature>
<feature type="transmembrane region" description="Helical" evidence="6">
    <location>
        <begin position="157"/>
        <end position="181"/>
    </location>
</feature>
<feature type="transmembrane region" description="Helical" evidence="6">
    <location>
        <begin position="46"/>
        <end position="67"/>
    </location>
</feature>
<dbReference type="PATRIC" id="fig|1216932.3.peg.1307"/>
<accession>W6S2E6</accession>
<name>W6S2E6_9CLOT</name>
<dbReference type="PANTHER" id="PTHR33545:SF5">
    <property type="entry name" value="UPF0750 MEMBRANE PROTEIN YITT"/>
    <property type="match status" value="1"/>
</dbReference>
<dbReference type="Pfam" id="PF10035">
    <property type="entry name" value="DUF2179"/>
    <property type="match status" value="1"/>
</dbReference>
<proteinExistence type="predicted"/>
<evidence type="ECO:0000313" key="8">
    <source>
        <dbReference type="EMBL" id="CDM68472.1"/>
    </source>
</evidence>
<dbReference type="eggNOG" id="COG1284">
    <property type="taxonomic scope" value="Bacteria"/>
</dbReference>
<dbReference type="AlphaFoldDB" id="W6S2E6"/>
<dbReference type="EMBL" id="HG917868">
    <property type="protein sequence ID" value="CDM68472.1"/>
    <property type="molecule type" value="Genomic_DNA"/>
</dbReference>
<dbReference type="Pfam" id="PF02588">
    <property type="entry name" value="YitT_membrane"/>
    <property type="match status" value="1"/>
</dbReference>
<dbReference type="InterPro" id="IPR015867">
    <property type="entry name" value="N-reg_PII/ATP_PRibTrfase_C"/>
</dbReference>
<dbReference type="HOGENOM" id="CLU_063199_1_1_9"/>
<dbReference type="KEGG" id="clt:CM240_1313"/>
<keyword evidence="2" id="KW-1003">Cell membrane</keyword>
<dbReference type="InterPro" id="IPR051461">
    <property type="entry name" value="UPF0750_membrane"/>
</dbReference>
<dbReference type="InterPro" id="IPR003740">
    <property type="entry name" value="YitT"/>
</dbReference>
<evidence type="ECO:0000256" key="4">
    <source>
        <dbReference type="ARBA" id="ARBA00022989"/>
    </source>
</evidence>
<organism evidence="8 9">
    <name type="scientific">Clostridium bornimense</name>
    <dbReference type="NCBI Taxonomy" id="1216932"/>
    <lineage>
        <taxon>Bacteria</taxon>
        <taxon>Bacillati</taxon>
        <taxon>Bacillota</taxon>
        <taxon>Clostridia</taxon>
        <taxon>Eubacteriales</taxon>
        <taxon>Clostridiaceae</taxon>
        <taxon>Clostridium</taxon>
    </lineage>
</organism>
<evidence type="ECO:0000313" key="9">
    <source>
        <dbReference type="Proteomes" id="UP000019426"/>
    </source>
</evidence>
<dbReference type="CDD" id="cd16380">
    <property type="entry name" value="YitT_C"/>
    <property type="match status" value="1"/>
</dbReference>
<dbReference type="Proteomes" id="UP000019426">
    <property type="component" value="Chromosome M2/40_rep1"/>
</dbReference>
<keyword evidence="3 6" id="KW-0812">Transmembrane</keyword>
<keyword evidence="9" id="KW-1185">Reference proteome</keyword>
<evidence type="ECO:0000256" key="2">
    <source>
        <dbReference type="ARBA" id="ARBA00022475"/>
    </source>
</evidence>
<dbReference type="OrthoDB" id="3180973at2"/>